<protein>
    <submittedName>
        <fullName evidence="2">Uncharacterized protein</fullName>
    </submittedName>
</protein>
<dbReference type="RefSeq" id="WP_271299618.1">
    <property type="nucleotide sequence ID" value="NZ_JBBBDM010000001.1"/>
</dbReference>
<proteinExistence type="predicted"/>
<evidence type="ECO:0000256" key="1">
    <source>
        <dbReference type="SAM" id="MobiDB-lite"/>
    </source>
</evidence>
<reference evidence="2 3" key="1">
    <citation type="journal article" date="2013" name="Int. J. Syst. Evol. Microbiol.">
        <title>Sphingomonas kyungheensis sp. nov., a bacterium with ginsenoside-converting activity isolated from soil of a ginseng field.</title>
        <authorList>
            <person name="Son H.M."/>
            <person name="Yang J.E."/>
            <person name="Park Y."/>
            <person name="Han C.K."/>
            <person name="Kim S.G."/>
            <person name="Kook M."/>
            <person name="Yi T.H."/>
        </authorList>
    </citation>
    <scope>NUCLEOTIDE SEQUENCE [LARGE SCALE GENOMIC DNA]</scope>
    <source>
        <strain evidence="2 3">LMG 26582</strain>
    </source>
</reference>
<gene>
    <name evidence="2" type="ORF">V8201_00295</name>
</gene>
<evidence type="ECO:0000313" key="2">
    <source>
        <dbReference type="EMBL" id="MEI5685509.1"/>
    </source>
</evidence>
<comment type="caution">
    <text evidence="2">The sequence shown here is derived from an EMBL/GenBank/DDBJ whole genome shotgun (WGS) entry which is preliminary data.</text>
</comment>
<dbReference type="Proteomes" id="UP001367771">
    <property type="component" value="Unassembled WGS sequence"/>
</dbReference>
<evidence type="ECO:0000313" key="3">
    <source>
        <dbReference type="Proteomes" id="UP001367771"/>
    </source>
</evidence>
<dbReference type="EMBL" id="JBBBDM010000001">
    <property type="protein sequence ID" value="MEI5685509.1"/>
    <property type="molecule type" value="Genomic_DNA"/>
</dbReference>
<sequence length="189" mass="20714">MGIKGTLAGFIDNVGLADAFNNQVEDPGKIRKPVLDGIRRAREQFASRGDDQTRVASRWWQIKNNVVAFTVKVGGEVLEINGAATNHLPVDRFAEFLTMFEQAVGEGEFDDELKDKGIGRPRPRPAPAKAGATDRVAVGQRHPSNDRADWDELTWAQRQKVSAFYRAGKNPDGTAISKVGYLPDAPLAD</sequence>
<accession>A0ABU8GYN5</accession>
<feature type="region of interest" description="Disordered" evidence="1">
    <location>
        <begin position="111"/>
        <end position="152"/>
    </location>
</feature>
<name>A0ABU8GYN5_9SPHN</name>
<organism evidence="2 3">
    <name type="scientific">Sphingomonas kyungheensis</name>
    <dbReference type="NCBI Taxonomy" id="1069987"/>
    <lineage>
        <taxon>Bacteria</taxon>
        <taxon>Pseudomonadati</taxon>
        <taxon>Pseudomonadota</taxon>
        <taxon>Alphaproteobacteria</taxon>
        <taxon>Sphingomonadales</taxon>
        <taxon>Sphingomonadaceae</taxon>
        <taxon>Sphingomonas</taxon>
    </lineage>
</organism>
<keyword evidence="3" id="KW-1185">Reference proteome</keyword>